<keyword evidence="1" id="KW-0472">Membrane</keyword>
<dbReference type="AlphaFoldDB" id="A0A8E0VNZ7"/>
<gene>
    <name evidence="2" type="ORF">FBUS_02874</name>
</gene>
<proteinExistence type="predicted"/>
<dbReference type="OrthoDB" id="10360032at2759"/>
<evidence type="ECO:0000256" key="1">
    <source>
        <dbReference type="SAM" id="Phobius"/>
    </source>
</evidence>
<keyword evidence="1" id="KW-0812">Transmembrane</keyword>
<feature type="transmembrane region" description="Helical" evidence="1">
    <location>
        <begin position="12"/>
        <end position="31"/>
    </location>
</feature>
<keyword evidence="3" id="KW-1185">Reference proteome</keyword>
<organism evidence="2 3">
    <name type="scientific">Fasciolopsis buskii</name>
    <dbReference type="NCBI Taxonomy" id="27845"/>
    <lineage>
        <taxon>Eukaryota</taxon>
        <taxon>Metazoa</taxon>
        <taxon>Spiralia</taxon>
        <taxon>Lophotrochozoa</taxon>
        <taxon>Platyhelminthes</taxon>
        <taxon>Trematoda</taxon>
        <taxon>Digenea</taxon>
        <taxon>Plagiorchiida</taxon>
        <taxon>Echinostomata</taxon>
        <taxon>Echinostomatoidea</taxon>
        <taxon>Fasciolidae</taxon>
        <taxon>Fasciolopsis</taxon>
    </lineage>
</organism>
<name>A0A8E0VNZ7_9TREM</name>
<reference evidence="2" key="1">
    <citation type="submission" date="2019-05" db="EMBL/GenBank/DDBJ databases">
        <title>Annotation for the trematode Fasciolopsis buski.</title>
        <authorList>
            <person name="Choi Y.-J."/>
        </authorList>
    </citation>
    <scope>NUCLEOTIDE SEQUENCE</scope>
    <source>
        <strain evidence="2">HT</strain>
        <tissue evidence="2">Whole worm</tissue>
    </source>
</reference>
<keyword evidence="1" id="KW-1133">Transmembrane helix</keyword>
<feature type="transmembrane region" description="Helical" evidence="1">
    <location>
        <begin position="67"/>
        <end position="88"/>
    </location>
</feature>
<comment type="caution">
    <text evidence="2">The sequence shown here is derived from an EMBL/GenBank/DDBJ whole genome shotgun (WGS) entry which is preliminary data.</text>
</comment>
<accession>A0A8E0VNZ7</accession>
<protein>
    <submittedName>
        <fullName evidence="2">Uncharacterized protein</fullName>
    </submittedName>
</protein>
<feature type="non-terminal residue" evidence="2">
    <location>
        <position position="98"/>
    </location>
</feature>
<dbReference type="EMBL" id="LUCM01003053">
    <property type="protein sequence ID" value="KAA0196387.1"/>
    <property type="molecule type" value="Genomic_DNA"/>
</dbReference>
<sequence length="98" mass="10985">CEQQLTDYPYDFCFPESFTAFLYFISLILHFEGLAEEAYLTDPKVASLRSSWGQSTQLTTTHTAGSMVVIAFVADILLYVTSTCLVLASMTIEPQDDR</sequence>
<dbReference type="Proteomes" id="UP000728185">
    <property type="component" value="Unassembled WGS sequence"/>
</dbReference>
<evidence type="ECO:0000313" key="2">
    <source>
        <dbReference type="EMBL" id="KAA0196387.1"/>
    </source>
</evidence>
<evidence type="ECO:0000313" key="3">
    <source>
        <dbReference type="Proteomes" id="UP000728185"/>
    </source>
</evidence>